<evidence type="ECO:0000259" key="7">
    <source>
        <dbReference type="Pfam" id="PF00482"/>
    </source>
</evidence>
<accession>A0ABN3MWL4</accession>
<keyword evidence="2" id="KW-1003">Cell membrane</keyword>
<reference evidence="8 9" key="1">
    <citation type="journal article" date="2019" name="Int. J. Syst. Evol. Microbiol.">
        <title>The Global Catalogue of Microorganisms (GCM) 10K type strain sequencing project: providing services to taxonomists for standard genome sequencing and annotation.</title>
        <authorList>
            <consortium name="The Broad Institute Genomics Platform"/>
            <consortium name="The Broad Institute Genome Sequencing Center for Infectious Disease"/>
            <person name="Wu L."/>
            <person name="Ma J."/>
        </authorList>
    </citation>
    <scope>NUCLEOTIDE SEQUENCE [LARGE SCALE GENOMIC DNA]</scope>
    <source>
        <strain evidence="8 9">JCM 3367</strain>
    </source>
</reference>
<feature type="domain" description="Type II secretion system protein GspF" evidence="7">
    <location>
        <begin position="71"/>
        <end position="192"/>
    </location>
</feature>
<gene>
    <name evidence="8" type="ORF">GCM10010201_01090</name>
</gene>
<name>A0ABN3MWL4_9ACTN</name>
<proteinExistence type="predicted"/>
<dbReference type="PANTHER" id="PTHR35007:SF3">
    <property type="entry name" value="POSSIBLE CONSERVED ALANINE RICH MEMBRANE PROTEIN"/>
    <property type="match status" value="1"/>
</dbReference>
<evidence type="ECO:0000256" key="3">
    <source>
        <dbReference type="ARBA" id="ARBA00022692"/>
    </source>
</evidence>
<evidence type="ECO:0000256" key="4">
    <source>
        <dbReference type="ARBA" id="ARBA00022989"/>
    </source>
</evidence>
<comment type="caution">
    <text evidence="8">The sequence shown here is derived from an EMBL/GenBank/DDBJ whole genome shotgun (WGS) entry which is preliminary data.</text>
</comment>
<comment type="subcellular location">
    <subcellularLocation>
        <location evidence="1">Cell membrane</location>
        <topology evidence="1">Multi-pass membrane protein</topology>
    </subcellularLocation>
</comment>
<sequence length="208" mass="21444">MSRRSARQRRWRTLASAALAGVSVWALVAQWWGAGLGLVAAVAVDHALRQAPTPAQRRERAAFVAALPLAADLMAAALRSGAPVDRATGSVGQALGGPVGDRLSRVARMLRLGADPAEAWSQLGDDPGARRMRAAAERASHSGGALAGALCLLAEDLRADRAAALEVAGRRAGVLIVLPLGLCFLPAFLLAGLAPVVITVLDDVLTLS</sequence>
<dbReference type="PANTHER" id="PTHR35007">
    <property type="entry name" value="INTEGRAL MEMBRANE PROTEIN-RELATED"/>
    <property type="match status" value="1"/>
</dbReference>
<feature type="transmembrane region" description="Helical" evidence="6">
    <location>
        <begin position="174"/>
        <end position="198"/>
    </location>
</feature>
<protein>
    <recommendedName>
        <fullName evidence="7">Type II secretion system protein GspF domain-containing protein</fullName>
    </recommendedName>
</protein>
<dbReference type="Proteomes" id="UP001499978">
    <property type="component" value="Unassembled WGS sequence"/>
</dbReference>
<keyword evidence="4 6" id="KW-1133">Transmembrane helix</keyword>
<evidence type="ECO:0000256" key="2">
    <source>
        <dbReference type="ARBA" id="ARBA00022475"/>
    </source>
</evidence>
<evidence type="ECO:0000256" key="5">
    <source>
        <dbReference type="ARBA" id="ARBA00023136"/>
    </source>
</evidence>
<organism evidence="8 9">
    <name type="scientific">Pilimelia columellifera subsp. columellifera</name>
    <dbReference type="NCBI Taxonomy" id="706583"/>
    <lineage>
        <taxon>Bacteria</taxon>
        <taxon>Bacillati</taxon>
        <taxon>Actinomycetota</taxon>
        <taxon>Actinomycetes</taxon>
        <taxon>Micromonosporales</taxon>
        <taxon>Micromonosporaceae</taxon>
        <taxon>Pilimelia</taxon>
    </lineage>
</organism>
<evidence type="ECO:0000313" key="8">
    <source>
        <dbReference type="EMBL" id="GAA2510244.1"/>
    </source>
</evidence>
<evidence type="ECO:0000256" key="1">
    <source>
        <dbReference type="ARBA" id="ARBA00004651"/>
    </source>
</evidence>
<evidence type="ECO:0000256" key="6">
    <source>
        <dbReference type="SAM" id="Phobius"/>
    </source>
</evidence>
<evidence type="ECO:0000313" key="9">
    <source>
        <dbReference type="Proteomes" id="UP001499978"/>
    </source>
</evidence>
<dbReference type="EMBL" id="BAAARY010000001">
    <property type="protein sequence ID" value="GAA2510244.1"/>
    <property type="molecule type" value="Genomic_DNA"/>
</dbReference>
<dbReference type="InterPro" id="IPR018076">
    <property type="entry name" value="T2SS_GspF_dom"/>
</dbReference>
<keyword evidence="9" id="KW-1185">Reference proteome</keyword>
<dbReference type="Pfam" id="PF00482">
    <property type="entry name" value="T2SSF"/>
    <property type="match status" value="1"/>
</dbReference>
<dbReference type="RefSeq" id="WP_344166660.1">
    <property type="nucleotide sequence ID" value="NZ_BAAARY010000001.1"/>
</dbReference>
<keyword evidence="3 6" id="KW-0812">Transmembrane</keyword>
<keyword evidence="5 6" id="KW-0472">Membrane</keyword>